<dbReference type="PIRSF" id="PIRSF005303">
    <property type="entry name" value="Thiam_monoph_kin"/>
    <property type="match status" value="1"/>
</dbReference>
<dbReference type="CDD" id="cd02194">
    <property type="entry name" value="ThiL"/>
    <property type="match status" value="1"/>
</dbReference>
<name>A0A3B0WB48_9ZZZZ</name>
<dbReference type="Gene3D" id="3.90.650.10">
    <property type="entry name" value="PurM-like C-terminal domain"/>
    <property type="match status" value="1"/>
</dbReference>
<keyword evidence="3" id="KW-0418">Kinase</keyword>
<dbReference type="GO" id="GO:0009030">
    <property type="term" value="F:thiamine-phosphate kinase activity"/>
    <property type="evidence" value="ECO:0007669"/>
    <property type="project" value="UniProtKB-EC"/>
</dbReference>
<dbReference type="Pfam" id="PF00586">
    <property type="entry name" value="AIRS"/>
    <property type="match status" value="1"/>
</dbReference>
<evidence type="ECO:0000259" key="1">
    <source>
        <dbReference type="Pfam" id="PF00586"/>
    </source>
</evidence>
<feature type="domain" description="PurM-like N-terminal" evidence="1">
    <location>
        <begin position="27"/>
        <end position="137"/>
    </location>
</feature>
<reference evidence="3" key="1">
    <citation type="submission" date="2018-06" db="EMBL/GenBank/DDBJ databases">
        <authorList>
            <person name="Zhirakovskaya E."/>
        </authorList>
    </citation>
    <scope>NUCLEOTIDE SEQUENCE</scope>
</reference>
<dbReference type="NCBIfam" id="TIGR01379">
    <property type="entry name" value="thiL"/>
    <property type="match status" value="1"/>
</dbReference>
<evidence type="ECO:0000259" key="2">
    <source>
        <dbReference type="Pfam" id="PF02769"/>
    </source>
</evidence>
<dbReference type="SUPFAM" id="SSF56042">
    <property type="entry name" value="PurM C-terminal domain-like"/>
    <property type="match status" value="1"/>
</dbReference>
<evidence type="ECO:0000313" key="3">
    <source>
        <dbReference type="EMBL" id="VAW46569.1"/>
    </source>
</evidence>
<dbReference type="Gene3D" id="3.30.1330.10">
    <property type="entry name" value="PurM-like, N-terminal domain"/>
    <property type="match status" value="1"/>
</dbReference>
<dbReference type="Pfam" id="PF02769">
    <property type="entry name" value="AIRS_C"/>
    <property type="match status" value="1"/>
</dbReference>
<gene>
    <name evidence="3" type="ORF">MNBD_GAMMA04-93</name>
</gene>
<dbReference type="InterPro" id="IPR006283">
    <property type="entry name" value="ThiL-like"/>
</dbReference>
<keyword evidence="3" id="KW-0808">Transferase</keyword>
<feature type="non-terminal residue" evidence="3">
    <location>
        <position position="343"/>
    </location>
</feature>
<protein>
    <submittedName>
        <fullName evidence="3">Thiamine-monophosphate kinase</fullName>
        <ecNumber evidence="3">2.7.4.16</ecNumber>
    </submittedName>
</protein>
<dbReference type="InterPro" id="IPR010918">
    <property type="entry name" value="PurM-like_C_dom"/>
</dbReference>
<proteinExistence type="inferred from homology"/>
<dbReference type="EMBL" id="UOFB01000149">
    <property type="protein sequence ID" value="VAW46569.1"/>
    <property type="molecule type" value="Genomic_DNA"/>
</dbReference>
<dbReference type="InterPro" id="IPR036921">
    <property type="entry name" value="PurM-like_N_sf"/>
</dbReference>
<dbReference type="EC" id="2.7.4.16" evidence="3"/>
<feature type="domain" description="PurM-like C-terminal" evidence="2">
    <location>
        <begin position="149"/>
        <end position="333"/>
    </location>
</feature>
<dbReference type="InterPro" id="IPR016188">
    <property type="entry name" value="PurM-like_N"/>
</dbReference>
<dbReference type="SUPFAM" id="SSF55326">
    <property type="entry name" value="PurM N-terminal domain-like"/>
    <property type="match status" value="1"/>
</dbReference>
<dbReference type="PANTHER" id="PTHR30270">
    <property type="entry name" value="THIAMINE-MONOPHOSPHATE KINASE"/>
    <property type="match status" value="1"/>
</dbReference>
<dbReference type="AlphaFoldDB" id="A0A3B0WB48"/>
<dbReference type="HAMAP" id="MF_02128">
    <property type="entry name" value="TMP_kinase"/>
    <property type="match status" value="1"/>
</dbReference>
<accession>A0A3B0WB48</accession>
<organism evidence="3">
    <name type="scientific">hydrothermal vent metagenome</name>
    <dbReference type="NCBI Taxonomy" id="652676"/>
    <lineage>
        <taxon>unclassified sequences</taxon>
        <taxon>metagenomes</taxon>
        <taxon>ecological metagenomes</taxon>
    </lineage>
</organism>
<dbReference type="InterPro" id="IPR036676">
    <property type="entry name" value="PurM-like_C_sf"/>
</dbReference>
<dbReference type="PANTHER" id="PTHR30270:SF0">
    <property type="entry name" value="THIAMINE-MONOPHOSPHATE KINASE"/>
    <property type="match status" value="1"/>
</dbReference>
<dbReference type="GO" id="GO:0009228">
    <property type="term" value="P:thiamine biosynthetic process"/>
    <property type="evidence" value="ECO:0007669"/>
    <property type="project" value="InterPro"/>
</dbReference>
<sequence>MALEFDLIDTYFAPLSQGFDSVDVGIGDDGAVLNIPKNHQLVVVTDTLVSGVHFPENTAPYDIAWKALAVNLSDLAAMGATPASYSLALTLPEYSADWLRSFSDGLRDLSAQFAIPLIGGDTTKGALTITVTAQGWVPNQQAILRSGAQEGDVICVTNTLGEGALGLKLALNDWHDSFTENDLSSEEKNRALNALNRPMPQLAMSTDMRGLVNSAIDISDGLLADLGHILNRSSKAIKRRGVQGELSLLKRGHSGVKNLIGADIELSQLPLSSGVTRYVNQTKDWSLPLSGGDDYQLCLTLTEANYQKLNDVLKAKKISLTVIGQVVKQQGIRCFEHGVVQKN</sequence>